<name>A0ABD3MPI0_9STRA</name>
<dbReference type="InterPro" id="IPR001179">
    <property type="entry name" value="PPIase_FKBP_dom"/>
</dbReference>
<evidence type="ECO:0000256" key="4">
    <source>
        <dbReference type="ARBA" id="ARBA00023235"/>
    </source>
</evidence>
<dbReference type="InterPro" id="IPR013761">
    <property type="entry name" value="SAM/pointed_sf"/>
</dbReference>
<dbReference type="PANTHER" id="PTHR10516:SF443">
    <property type="entry name" value="FK506-BINDING PROTEIN 59-RELATED"/>
    <property type="match status" value="1"/>
</dbReference>
<dbReference type="GO" id="GO:0003755">
    <property type="term" value="F:peptidyl-prolyl cis-trans isomerase activity"/>
    <property type="evidence" value="ECO:0007669"/>
    <property type="project" value="UniProtKB-KW"/>
</dbReference>
<dbReference type="AlphaFoldDB" id="A0ABD3MPI0"/>
<comment type="caution">
    <text evidence="7">The sequence shown here is derived from an EMBL/GenBank/DDBJ whole genome shotgun (WGS) entry which is preliminary data.</text>
</comment>
<sequence length="300" mass="33196">MIGNKPSLPFRSGISAAAFTSIVIILDACKISNAFTPTPTISHVVQQFRSKFSPSSSSTSSLQLDPTDGNTNDWISLTDNTNNVQSPVRKRILTEGAGNYVPSDIGSTIEIQYTGTLLGERNNWSTHDVVQCWLSQLQGLDYLSPQFLENEIDGIKLMDESFFTEQFCMETLGMENKIQAKKIVMASRRLSKQQVEYPAGTVFDSSDARDTNYTFVLKPKGSKVIPAMELAVRSMKVGERSHIICRSDYAYGSEGYRSSKGEVVVPPFAMLCFDMTLVNPIELGILNGNEQDPKPFQQSC</sequence>
<protein>
    <recommendedName>
        <fullName evidence="2 5">peptidylprolyl isomerase</fullName>
        <ecNumber evidence="2 5">5.2.1.8</ecNumber>
    </recommendedName>
</protein>
<accession>A0ABD3MPI0</accession>
<evidence type="ECO:0000256" key="2">
    <source>
        <dbReference type="ARBA" id="ARBA00013194"/>
    </source>
</evidence>
<dbReference type="Proteomes" id="UP001530293">
    <property type="component" value="Unassembled WGS sequence"/>
</dbReference>
<evidence type="ECO:0000256" key="1">
    <source>
        <dbReference type="ARBA" id="ARBA00000971"/>
    </source>
</evidence>
<evidence type="ECO:0000259" key="6">
    <source>
        <dbReference type="PROSITE" id="PS50059"/>
    </source>
</evidence>
<keyword evidence="8" id="KW-1185">Reference proteome</keyword>
<reference evidence="7 8" key="1">
    <citation type="submission" date="2024-10" db="EMBL/GenBank/DDBJ databases">
        <title>Updated reference genomes for cyclostephanoid diatoms.</title>
        <authorList>
            <person name="Roberts W.R."/>
            <person name="Alverson A.J."/>
        </authorList>
    </citation>
    <scope>NUCLEOTIDE SEQUENCE [LARGE SCALE GENOMIC DNA]</scope>
    <source>
        <strain evidence="7 8">AJA232-27</strain>
    </source>
</reference>
<feature type="domain" description="PPIase FKBP-type" evidence="6">
    <location>
        <begin position="200"/>
        <end position="281"/>
    </location>
</feature>
<dbReference type="InterPro" id="IPR046357">
    <property type="entry name" value="PPIase_dom_sf"/>
</dbReference>
<evidence type="ECO:0000256" key="5">
    <source>
        <dbReference type="PROSITE-ProRule" id="PRU00277"/>
    </source>
</evidence>
<evidence type="ECO:0000256" key="3">
    <source>
        <dbReference type="ARBA" id="ARBA00023110"/>
    </source>
</evidence>
<keyword evidence="3 5" id="KW-0697">Rotamase</keyword>
<dbReference type="Gene3D" id="3.10.50.40">
    <property type="match status" value="1"/>
</dbReference>
<dbReference type="Pfam" id="PF00254">
    <property type="entry name" value="FKBP_C"/>
    <property type="match status" value="1"/>
</dbReference>
<dbReference type="PROSITE" id="PS50059">
    <property type="entry name" value="FKBP_PPIASE"/>
    <property type="match status" value="1"/>
</dbReference>
<gene>
    <name evidence="7" type="ORF">ACHAWU_002295</name>
</gene>
<keyword evidence="4 5" id="KW-0413">Isomerase</keyword>
<evidence type="ECO:0000313" key="8">
    <source>
        <dbReference type="Proteomes" id="UP001530293"/>
    </source>
</evidence>
<dbReference type="SUPFAM" id="SSF47769">
    <property type="entry name" value="SAM/Pointed domain"/>
    <property type="match status" value="1"/>
</dbReference>
<dbReference type="Gene3D" id="1.10.150.50">
    <property type="entry name" value="Transcription Factor, Ets-1"/>
    <property type="match status" value="1"/>
</dbReference>
<dbReference type="EMBL" id="JALLBG020000096">
    <property type="protein sequence ID" value="KAL3765377.1"/>
    <property type="molecule type" value="Genomic_DNA"/>
</dbReference>
<evidence type="ECO:0000313" key="7">
    <source>
        <dbReference type="EMBL" id="KAL3765377.1"/>
    </source>
</evidence>
<dbReference type="InterPro" id="IPR050689">
    <property type="entry name" value="FKBP-type_PPIase"/>
</dbReference>
<dbReference type="EC" id="5.2.1.8" evidence="2 5"/>
<organism evidence="7 8">
    <name type="scientific">Discostella pseudostelligera</name>
    <dbReference type="NCBI Taxonomy" id="259834"/>
    <lineage>
        <taxon>Eukaryota</taxon>
        <taxon>Sar</taxon>
        <taxon>Stramenopiles</taxon>
        <taxon>Ochrophyta</taxon>
        <taxon>Bacillariophyta</taxon>
        <taxon>Coscinodiscophyceae</taxon>
        <taxon>Thalassiosirophycidae</taxon>
        <taxon>Stephanodiscales</taxon>
        <taxon>Stephanodiscaceae</taxon>
        <taxon>Discostella</taxon>
    </lineage>
</organism>
<comment type="catalytic activity">
    <reaction evidence="1 5">
        <text>[protein]-peptidylproline (omega=180) = [protein]-peptidylproline (omega=0)</text>
        <dbReference type="Rhea" id="RHEA:16237"/>
        <dbReference type="Rhea" id="RHEA-COMP:10747"/>
        <dbReference type="Rhea" id="RHEA-COMP:10748"/>
        <dbReference type="ChEBI" id="CHEBI:83833"/>
        <dbReference type="ChEBI" id="CHEBI:83834"/>
        <dbReference type="EC" id="5.2.1.8"/>
    </reaction>
</comment>
<dbReference type="SUPFAM" id="SSF54534">
    <property type="entry name" value="FKBP-like"/>
    <property type="match status" value="1"/>
</dbReference>
<proteinExistence type="predicted"/>
<dbReference type="PANTHER" id="PTHR10516">
    <property type="entry name" value="PEPTIDYL-PROLYL CIS-TRANS ISOMERASE"/>
    <property type="match status" value="1"/>
</dbReference>